<proteinExistence type="predicted"/>
<accession>A0A7W6PUT9</accession>
<keyword evidence="3" id="KW-1185">Reference proteome</keyword>
<dbReference type="EMBL" id="JACIEU010000006">
    <property type="protein sequence ID" value="MBB4148003.1"/>
    <property type="molecule type" value="Genomic_DNA"/>
</dbReference>
<feature type="compositionally biased region" description="Basic residues" evidence="1">
    <location>
        <begin position="115"/>
        <end position="129"/>
    </location>
</feature>
<dbReference type="Pfam" id="PF11836">
    <property type="entry name" value="Phage_TAC_11"/>
    <property type="match status" value="1"/>
</dbReference>
<dbReference type="Proteomes" id="UP000590524">
    <property type="component" value="Unassembled WGS sequence"/>
</dbReference>
<feature type="region of interest" description="Disordered" evidence="1">
    <location>
        <begin position="114"/>
        <end position="144"/>
    </location>
</feature>
<evidence type="ECO:0000256" key="1">
    <source>
        <dbReference type="SAM" id="MobiDB-lite"/>
    </source>
</evidence>
<reference evidence="2 3" key="1">
    <citation type="submission" date="2020-08" db="EMBL/GenBank/DDBJ databases">
        <title>Genomic Encyclopedia of Type Strains, Phase IV (KMG-IV): sequencing the most valuable type-strain genomes for metagenomic binning, comparative biology and taxonomic classification.</title>
        <authorList>
            <person name="Goeker M."/>
        </authorList>
    </citation>
    <scope>NUCLEOTIDE SEQUENCE [LARGE SCALE GENOMIC DNA]</scope>
    <source>
        <strain evidence="2 3">DSM 19371</strain>
    </source>
</reference>
<comment type="caution">
    <text evidence="2">The sequence shown here is derived from an EMBL/GenBank/DDBJ whole genome shotgun (WGS) entry which is preliminary data.</text>
</comment>
<dbReference type="RefSeq" id="WP_188081784.1">
    <property type="nucleotide sequence ID" value="NZ_JACIEU010000006.1"/>
</dbReference>
<gene>
    <name evidence="2" type="ORF">GGQ90_001781</name>
</gene>
<evidence type="ECO:0008006" key="4">
    <source>
        <dbReference type="Google" id="ProtNLM"/>
    </source>
</evidence>
<dbReference type="AlphaFoldDB" id="A0A7W6PUT9"/>
<sequence>MQTEIALPFADGTYLFRLPIKRIIEIEEKAGPIDLVKHRLMHGGWSIHDVIETLRQGLIGGAKGEVNGKAIDVTALRANSLIENYVDGHALAEHHLTAKAIIAALYVGYAPAQQAKKKAPVKRPSRRKSTGASSSTTAEPSGLA</sequence>
<evidence type="ECO:0000313" key="2">
    <source>
        <dbReference type="EMBL" id="MBB4148003.1"/>
    </source>
</evidence>
<feature type="compositionally biased region" description="Polar residues" evidence="1">
    <location>
        <begin position="130"/>
        <end position="144"/>
    </location>
</feature>
<organism evidence="2 3">
    <name type="scientific">Sphingobium scionense</name>
    <dbReference type="NCBI Taxonomy" id="1404341"/>
    <lineage>
        <taxon>Bacteria</taxon>
        <taxon>Pseudomonadati</taxon>
        <taxon>Pseudomonadota</taxon>
        <taxon>Alphaproteobacteria</taxon>
        <taxon>Sphingomonadales</taxon>
        <taxon>Sphingomonadaceae</taxon>
        <taxon>Sphingobium</taxon>
    </lineage>
</organism>
<dbReference type="InterPro" id="IPR021791">
    <property type="entry name" value="Phage_TAC_11"/>
</dbReference>
<protein>
    <recommendedName>
        <fullName evidence="4">Gene transfer agent family protein</fullName>
    </recommendedName>
</protein>
<evidence type="ECO:0000313" key="3">
    <source>
        <dbReference type="Proteomes" id="UP000590524"/>
    </source>
</evidence>
<name>A0A7W6PUT9_9SPHN</name>